<protein>
    <submittedName>
        <fullName evidence="1">Uncharacterized protein</fullName>
    </submittedName>
</protein>
<comment type="caution">
    <text evidence="1">The sequence shown here is derived from an EMBL/GenBank/DDBJ whole genome shotgun (WGS) entry which is preliminary data.</text>
</comment>
<proteinExistence type="predicted"/>
<accession>A0A7C1FP12</accession>
<reference evidence="1" key="1">
    <citation type="journal article" date="2020" name="mSystems">
        <title>Genome- and Community-Level Interaction Insights into Carbon Utilization and Element Cycling Functions of Hydrothermarchaeota in Hydrothermal Sediment.</title>
        <authorList>
            <person name="Zhou Z."/>
            <person name="Liu Y."/>
            <person name="Xu W."/>
            <person name="Pan J."/>
            <person name="Luo Z.H."/>
            <person name="Li M."/>
        </authorList>
    </citation>
    <scope>NUCLEOTIDE SEQUENCE [LARGE SCALE GENOMIC DNA]</scope>
    <source>
        <strain evidence="1">SpSt-289</strain>
    </source>
</reference>
<name>A0A7C1FP12_9CHLR</name>
<organism evidence="1">
    <name type="scientific">Caldilinea aerophila</name>
    <dbReference type="NCBI Taxonomy" id="133453"/>
    <lineage>
        <taxon>Bacteria</taxon>
        <taxon>Bacillati</taxon>
        <taxon>Chloroflexota</taxon>
        <taxon>Caldilineae</taxon>
        <taxon>Caldilineales</taxon>
        <taxon>Caldilineaceae</taxon>
        <taxon>Caldilinea</taxon>
    </lineage>
</organism>
<evidence type="ECO:0000313" key="1">
    <source>
        <dbReference type="EMBL" id="HDX29900.1"/>
    </source>
</evidence>
<sequence length="108" mass="12405">MNKPVNCRFFYGDYFRGKHKEECRLLAANPENQIAWKRNHCDSCPVPEILISSNSRELALEAKIVRKFLRSQVEVTFAVCTRHMVELSDPRYCPQCAAEQNQNTGGTV</sequence>
<gene>
    <name evidence="1" type="ORF">ENQ20_00220</name>
</gene>
<dbReference type="AlphaFoldDB" id="A0A7C1FP12"/>
<dbReference type="EMBL" id="DSMG01000003">
    <property type="protein sequence ID" value="HDX29900.1"/>
    <property type="molecule type" value="Genomic_DNA"/>
</dbReference>